<evidence type="ECO:0000313" key="3">
    <source>
        <dbReference type="WBParaSite" id="TMUE_1000005129.1"/>
    </source>
</evidence>
<dbReference type="WBParaSite" id="TMUE_1000005129.1">
    <property type="protein sequence ID" value="TMUE_1000005129.1"/>
    <property type="gene ID" value="WBGene00285360"/>
</dbReference>
<sequence>MENAGKTVNQKNYWDDEKGGLIVYRCDKAKPEDQCGMVRAGSGQRDDAAGVVHRESTARSRLKRKNFGHRSMSRYGPLYGDCSDCLCESSGTNT</sequence>
<feature type="region of interest" description="Disordered" evidence="1">
    <location>
        <begin position="38"/>
        <end position="61"/>
    </location>
</feature>
<organism evidence="2 3">
    <name type="scientific">Trichuris muris</name>
    <name type="common">Mouse whipworm</name>
    <dbReference type="NCBI Taxonomy" id="70415"/>
    <lineage>
        <taxon>Eukaryota</taxon>
        <taxon>Metazoa</taxon>
        <taxon>Ecdysozoa</taxon>
        <taxon>Nematoda</taxon>
        <taxon>Enoplea</taxon>
        <taxon>Dorylaimia</taxon>
        <taxon>Trichinellida</taxon>
        <taxon>Trichuridae</taxon>
        <taxon>Trichuris</taxon>
    </lineage>
</organism>
<name>A0A5S6QD78_TRIMR</name>
<reference evidence="3" key="1">
    <citation type="submission" date="2019-12" db="UniProtKB">
        <authorList>
            <consortium name="WormBaseParasite"/>
        </authorList>
    </citation>
    <scope>IDENTIFICATION</scope>
</reference>
<keyword evidence="2" id="KW-1185">Reference proteome</keyword>
<dbReference type="AlphaFoldDB" id="A0A5S6QD78"/>
<accession>A0A5S6QD78</accession>
<protein>
    <submittedName>
        <fullName evidence="3">Uncharacterized protein</fullName>
    </submittedName>
</protein>
<evidence type="ECO:0000256" key="1">
    <source>
        <dbReference type="SAM" id="MobiDB-lite"/>
    </source>
</evidence>
<evidence type="ECO:0000313" key="2">
    <source>
        <dbReference type="Proteomes" id="UP000046395"/>
    </source>
</evidence>
<dbReference type="Proteomes" id="UP000046395">
    <property type="component" value="Unassembled WGS sequence"/>
</dbReference>
<feature type="compositionally biased region" description="Basic and acidic residues" evidence="1">
    <location>
        <begin position="44"/>
        <end position="58"/>
    </location>
</feature>
<proteinExistence type="predicted"/>